<dbReference type="GO" id="GO:0016757">
    <property type="term" value="F:glycosyltransferase activity"/>
    <property type="evidence" value="ECO:0007669"/>
    <property type="project" value="InterPro"/>
</dbReference>
<evidence type="ECO:0000313" key="4">
    <source>
        <dbReference type="EMBL" id="REC68106.1"/>
    </source>
</evidence>
<dbReference type="GO" id="GO:0009103">
    <property type="term" value="P:lipopolysaccharide biosynthetic process"/>
    <property type="evidence" value="ECO:0007669"/>
    <property type="project" value="TreeGrafter"/>
</dbReference>
<gene>
    <name evidence="4" type="ORF">DRF58_14500</name>
</gene>
<name>A0A3D9CQM0_9FLAO</name>
<dbReference type="SUPFAM" id="SSF53756">
    <property type="entry name" value="UDP-Glycosyltransferase/glycogen phosphorylase"/>
    <property type="match status" value="1"/>
</dbReference>
<keyword evidence="5" id="KW-1185">Reference proteome</keyword>
<dbReference type="Pfam" id="PF13439">
    <property type="entry name" value="Glyco_transf_4"/>
    <property type="match status" value="1"/>
</dbReference>
<dbReference type="PANTHER" id="PTHR46401:SF2">
    <property type="entry name" value="GLYCOSYLTRANSFERASE WBBK-RELATED"/>
    <property type="match status" value="1"/>
</dbReference>
<accession>A0A3D9CQM0</accession>
<proteinExistence type="predicted"/>
<dbReference type="Pfam" id="PF00534">
    <property type="entry name" value="Glycos_transf_1"/>
    <property type="match status" value="1"/>
</dbReference>
<evidence type="ECO:0000313" key="5">
    <source>
        <dbReference type="Proteomes" id="UP000256326"/>
    </source>
</evidence>
<dbReference type="Proteomes" id="UP000256326">
    <property type="component" value="Unassembled WGS sequence"/>
</dbReference>
<comment type="caution">
    <text evidence="4">The sequence shown here is derived from an EMBL/GenBank/DDBJ whole genome shotgun (WGS) entry which is preliminary data.</text>
</comment>
<reference evidence="4 5" key="1">
    <citation type="journal article" date="2006" name="Int. J. Syst. Evol. Microbiol.">
        <title>Chryseobacterium hispanicum sp. nov., isolated from the drinking water distribution system of Sevilla, Spain.</title>
        <authorList>
            <person name="Gallego V."/>
            <person name="Garcia M.T."/>
            <person name="Ventosa A."/>
        </authorList>
    </citation>
    <scope>NUCLEOTIDE SEQUENCE [LARGE SCALE GENOMIC DNA]</scope>
    <source>
        <strain evidence="4 5">KCTC 22104</strain>
    </source>
</reference>
<keyword evidence="1 4" id="KW-0808">Transferase</keyword>
<protein>
    <submittedName>
        <fullName evidence="4">Glycosyltransferase family 1 protein</fullName>
    </submittedName>
</protein>
<dbReference type="OrthoDB" id="798298at2"/>
<evidence type="ECO:0000259" key="3">
    <source>
        <dbReference type="Pfam" id="PF13439"/>
    </source>
</evidence>
<dbReference type="InterPro" id="IPR028098">
    <property type="entry name" value="Glyco_trans_4-like_N"/>
</dbReference>
<evidence type="ECO:0000259" key="2">
    <source>
        <dbReference type="Pfam" id="PF00534"/>
    </source>
</evidence>
<sequence length="333" mass="38612">MIIRFFHRHPKIGFSIQHVFSNIIEGLKSTSPQHIIENVEMPSLGSMPWDVIINCVYTYKHRNKNGINHISGHIHDVILGLIGCKAVITIHDLVFIDNVKNPIKRFYKWLFWLYLPVKLAKKITCISQQTKNNILKHIKTDKLVVIHNPIDPAYQFSPKIFNVEKPVILHIGTGWNKNLKRTIEALKDIPCHLRIIGKLSEEIVRVLTEYKIDYSNAFQLSDEEIRQEYINCDIVNFPSEYEGFGMPIIEGQKTGRVVLTSNIEPLIEIAGNAVNFVNPKDINSIHNGYLKIINDFEYRENLISKGLENTKRFELSYIVEQYMKVYEELEKNG</sequence>
<feature type="domain" description="Glycosyl transferase family 1" evidence="2">
    <location>
        <begin position="161"/>
        <end position="306"/>
    </location>
</feature>
<dbReference type="Gene3D" id="3.40.50.2000">
    <property type="entry name" value="Glycogen Phosphorylase B"/>
    <property type="match status" value="2"/>
</dbReference>
<dbReference type="InterPro" id="IPR001296">
    <property type="entry name" value="Glyco_trans_1"/>
</dbReference>
<dbReference type="EMBL" id="QNUG01000038">
    <property type="protein sequence ID" value="REC68106.1"/>
    <property type="molecule type" value="Genomic_DNA"/>
</dbReference>
<dbReference type="PANTHER" id="PTHR46401">
    <property type="entry name" value="GLYCOSYLTRANSFERASE WBBK-RELATED"/>
    <property type="match status" value="1"/>
</dbReference>
<dbReference type="AlphaFoldDB" id="A0A3D9CQM0"/>
<organism evidence="4 5">
    <name type="scientific">Epilithonimonas hispanica</name>
    <dbReference type="NCBI Taxonomy" id="358687"/>
    <lineage>
        <taxon>Bacteria</taxon>
        <taxon>Pseudomonadati</taxon>
        <taxon>Bacteroidota</taxon>
        <taxon>Flavobacteriia</taxon>
        <taxon>Flavobacteriales</taxon>
        <taxon>Weeksellaceae</taxon>
        <taxon>Chryseobacterium group</taxon>
        <taxon>Epilithonimonas</taxon>
    </lineage>
</organism>
<feature type="domain" description="Glycosyltransferase subfamily 4-like N-terminal" evidence="3">
    <location>
        <begin position="64"/>
        <end position="153"/>
    </location>
</feature>
<evidence type="ECO:0000256" key="1">
    <source>
        <dbReference type="ARBA" id="ARBA00022679"/>
    </source>
</evidence>